<dbReference type="InterPro" id="IPR014718">
    <property type="entry name" value="GH-type_carb-bd"/>
</dbReference>
<dbReference type="OrthoDB" id="9796517at2"/>
<evidence type="ECO:0000313" key="2">
    <source>
        <dbReference type="EMBL" id="QOZ64649.1"/>
    </source>
</evidence>
<dbReference type="AlphaFoldDB" id="A0A410VIF8"/>
<dbReference type="InterPro" id="IPR008183">
    <property type="entry name" value="Aldose_1/G6P_1-epimerase"/>
</dbReference>
<dbReference type="EMBL" id="CP030058">
    <property type="protein sequence ID" value="QOZ64649.1"/>
    <property type="molecule type" value="Genomic_DNA"/>
</dbReference>
<accession>A0A410VIF8</accession>
<dbReference type="SUPFAM" id="SSF74650">
    <property type="entry name" value="Galactose mutarotase-like"/>
    <property type="match status" value="1"/>
</dbReference>
<dbReference type="EMBL" id="BMHC01000007">
    <property type="protein sequence ID" value="GGI25819.1"/>
    <property type="molecule type" value="Genomic_DNA"/>
</dbReference>
<dbReference type="Pfam" id="PF01263">
    <property type="entry name" value="Aldose_epim"/>
    <property type="match status" value="1"/>
</dbReference>
<geneLocation type="plasmid" evidence="2 3">
    <name>unnamed</name>
</geneLocation>
<dbReference type="Proteomes" id="UP000593880">
    <property type="component" value="Plasmid unnamed"/>
</dbReference>
<reference evidence="1" key="3">
    <citation type="submission" date="2022-12" db="EMBL/GenBank/DDBJ databases">
        <authorList>
            <person name="Sun Q."/>
            <person name="Zhou Y."/>
        </authorList>
    </citation>
    <scope>NUCLEOTIDE SEQUENCE</scope>
    <source>
        <strain evidence="1">CGMCC 1.15034</strain>
    </source>
</reference>
<reference evidence="1" key="1">
    <citation type="journal article" date="2014" name="Int. J. Syst. Evol. Microbiol.">
        <title>Complete genome sequence of Corynebacterium casei LMG S-19264T (=DSM 44701T), isolated from a smear-ripened cheese.</title>
        <authorList>
            <consortium name="US DOE Joint Genome Institute (JGI-PGF)"/>
            <person name="Walter F."/>
            <person name="Albersmeier A."/>
            <person name="Kalinowski J."/>
            <person name="Ruckert C."/>
        </authorList>
    </citation>
    <scope>NUCLEOTIDE SEQUENCE</scope>
    <source>
        <strain evidence="1">CGMCC 1.15034</strain>
    </source>
</reference>
<gene>
    <name evidence="1" type="ORF">GCM10010987_36280</name>
    <name evidence="2" type="ORF">XH86_39090</name>
</gene>
<keyword evidence="3" id="KW-1185">Reference proteome</keyword>
<sequence length="298" mass="32340">MITNQLLTAGAARLGFSASAGGRVTSLELCSSKGSGLPRRVLRPFPAGVEPAQLLRWPKGGIYPLVPYSNRVRDGVLLFQGKRYELAAHPDALPHTLHGHAHRMPWETISLTPSQVTMRYSHKGGADWPWAFSATLKVELEPSRAIFCLNLRNEAQTPMPGGIGLHPYFEHQVDDNIEFDAPIDWAVTTDYLAALPDAHSAGPTADSLPPGEVTLYRSGWRGLCVIHRSNGDRIEMRGDPAFSHFVLHRPADAAHLCAEPVSHVADGFNLFARGCADTGTVILEPGDELKGSVVISMS</sequence>
<protein>
    <submittedName>
        <fullName evidence="1">Aldose 1-epimerase</fullName>
    </submittedName>
</protein>
<dbReference type="GeneID" id="39481343"/>
<dbReference type="GO" id="GO:0030246">
    <property type="term" value="F:carbohydrate binding"/>
    <property type="evidence" value="ECO:0007669"/>
    <property type="project" value="InterPro"/>
</dbReference>
<reference evidence="2 3" key="2">
    <citation type="submission" date="2018-06" db="EMBL/GenBank/DDBJ databases">
        <title>Comparative genomics of rhizobia nodulating Arachis hypogaea in China.</title>
        <authorList>
            <person name="Li Y."/>
        </authorList>
    </citation>
    <scope>NUCLEOTIDE SEQUENCE [LARGE SCALE GENOMIC DNA]</scope>
    <source>
        <strain evidence="2 3">CCBAU 51658</strain>
        <plasmid evidence="2 3">unnamed</plasmid>
    </source>
</reference>
<name>A0A410VIF8_9BRAD</name>
<dbReference type="GO" id="GO:0016853">
    <property type="term" value="F:isomerase activity"/>
    <property type="evidence" value="ECO:0007669"/>
    <property type="project" value="InterPro"/>
</dbReference>
<evidence type="ECO:0000313" key="1">
    <source>
        <dbReference type="EMBL" id="GGI25819.1"/>
    </source>
</evidence>
<dbReference type="RefSeq" id="WP_128930041.1">
    <property type="nucleotide sequence ID" value="NZ_BMHC01000007.1"/>
</dbReference>
<evidence type="ECO:0000313" key="4">
    <source>
        <dbReference type="Proteomes" id="UP000625079"/>
    </source>
</evidence>
<organism evidence="1 4">
    <name type="scientific">Bradyrhizobium guangdongense</name>
    <dbReference type="NCBI Taxonomy" id="1325090"/>
    <lineage>
        <taxon>Bacteria</taxon>
        <taxon>Pseudomonadati</taxon>
        <taxon>Pseudomonadota</taxon>
        <taxon>Alphaproteobacteria</taxon>
        <taxon>Hyphomicrobiales</taxon>
        <taxon>Nitrobacteraceae</taxon>
        <taxon>Bradyrhizobium</taxon>
    </lineage>
</organism>
<dbReference type="Gene3D" id="2.70.98.10">
    <property type="match status" value="1"/>
</dbReference>
<evidence type="ECO:0000313" key="3">
    <source>
        <dbReference type="Proteomes" id="UP000593880"/>
    </source>
</evidence>
<dbReference type="InterPro" id="IPR011013">
    <property type="entry name" value="Gal_mutarotase_sf_dom"/>
</dbReference>
<proteinExistence type="predicted"/>
<keyword evidence="2" id="KW-0614">Plasmid</keyword>
<dbReference type="GO" id="GO:0005975">
    <property type="term" value="P:carbohydrate metabolic process"/>
    <property type="evidence" value="ECO:0007669"/>
    <property type="project" value="InterPro"/>
</dbReference>
<dbReference type="Proteomes" id="UP000625079">
    <property type="component" value="Unassembled WGS sequence"/>
</dbReference>